<evidence type="ECO:0000256" key="5">
    <source>
        <dbReference type="ARBA" id="ARBA00023242"/>
    </source>
</evidence>
<feature type="compositionally biased region" description="Polar residues" evidence="8">
    <location>
        <begin position="358"/>
        <end position="368"/>
    </location>
</feature>
<evidence type="ECO:0000256" key="4">
    <source>
        <dbReference type="ARBA" id="ARBA00023163"/>
    </source>
</evidence>
<feature type="compositionally biased region" description="Low complexity" evidence="8">
    <location>
        <begin position="230"/>
        <end position="247"/>
    </location>
</feature>
<dbReference type="InterPro" id="IPR036576">
    <property type="entry name" value="WRKY_dom_sf"/>
</dbReference>
<comment type="similarity">
    <text evidence="7">Belongs to the WRKY group II-e family.</text>
</comment>
<dbReference type="InterPro" id="IPR003657">
    <property type="entry name" value="WRKY_dom"/>
</dbReference>
<dbReference type="AlphaFoldDB" id="A0A4P9Q2T9"/>
<keyword evidence="2" id="KW-0805">Transcription regulation</keyword>
<comment type="function">
    <text evidence="6">Transcription factor. Interacts specifically with the W box (5'-(T)TGAC[CT]-3'), a frequently occurring elicitor-responsive cis-acting element.</text>
</comment>
<feature type="compositionally biased region" description="Basic and acidic residues" evidence="8">
    <location>
        <begin position="369"/>
        <end position="379"/>
    </location>
</feature>
<feature type="domain" description="WRKY" evidence="9">
    <location>
        <begin position="159"/>
        <end position="225"/>
    </location>
</feature>
<dbReference type="Pfam" id="PF03106">
    <property type="entry name" value="WRKY"/>
    <property type="match status" value="1"/>
</dbReference>
<dbReference type="SMART" id="SM00774">
    <property type="entry name" value="WRKY"/>
    <property type="match status" value="1"/>
</dbReference>
<feature type="region of interest" description="Disordered" evidence="8">
    <location>
        <begin position="357"/>
        <end position="379"/>
    </location>
</feature>
<name>A0A4P9Q2T9_FAGTA</name>
<comment type="subcellular location">
    <subcellularLocation>
        <location evidence="1">Nucleus</location>
    </subcellularLocation>
</comment>
<dbReference type="GO" id="GO:0000976">
    <property type="term" value="F:transcription cis-regulatory region binding"/>
    <property type="evidence" value="ECO:0007669"/>
    <property type="project" value="TreeGrafter"/>
</dbReference>
<dbReference type="SUPFAM" id="SSF118290">
    <property type="entry name" value="WRKY DNA-binding domain"/>
    <property type="match status" value="1"/>
</dbReference>
<evidence type="ECO:0000256" key="6">
    <source>
        <dbReference type="ARBA" id="ARBA00059805"/>
    </source>
</evidence>
<evidence type="ECO:0000256" key="3">
    <source>
        <dbReference type="ARBA" id="ARBA00023125"/>
    </source>
</evidence>
<evidence type="ECO:0000259" key="9">
    <source>
        <dbReference type="PROSITE" id="PS50811"/>
    </source>
</evidence>
<evidence type="ECO:0000256" key="7">
    <source>
        <dbReference type="ARBA" id="ARBA00060761"/>
    </source>
</evidence>
<keyword evidence="4" id="KW-0804">Transcription</keyword>
<dbReference type="GO" id="GO:0005634">
    <property type="term" value="C:nucleus"/>
    <property type="evidence" value="ECO:0007669"/>
    <property type="project" value="UniProtKB-SubCell"/>
</dbReference>
<feature type="compositionally biased region" description="Basic and acidic residues" evidence="8">
    <location>
        <begin position="259"/>
        <end position="270"/>
    </location>
</feature>
<evidence type="ECO:0000256" key="1">
    <source>
        <dbReference type="ARBA" id="ARBA00004123"/>
    </source>
</evidence>
<accession>A0A4P9Q2T9</accession>
<keyword evidence="3" id="KW-0238">DNA-binding</keyword>
<dbReference type="PROSITE" id="PS50811">
    <property type="entry name" value="WRKY"/>
    <property type="match status" value="1"/>
</dbReference>
<dbReference type="InterPro" id="IPR044810">
    <property type="entry name" value="WRKY_plant"/>
</dbReference>
<feature type="region of interest" description="Disordered" evidence="8">
    <location>
        <begin position="217"/>
        <end position="270"/>
    </location>
</feature>
<evidence type="ECO:0000313" key="10">
    <source>
        <dbReference type="EMBL" id="QCV57307.1"/>
    </source>
</evidence>
<evidence type="ECO:0000256" key="2">
    <source>
        <dbReference type="ARBA" id="ARBA00023015"/>
    </source>
</evidence>
<dbReference type="PANTHER" id="PTHR32096:SF18">
    <property type="entry name" value="DISEASE RESISTANCE PROTEIN RRS1B-RELATED"/>
    <property type="match status" value="1"/>
</dbReference>
<sequence length="379" mass="41987">MNGNFHGDLADVVRDVVGNPSLSNCSSFPVSELPVADPLNIDEGFGYPFSSMRDPLLTELEVDIHGDFIRDLSDDTEVVLPDAFQISSISGNISDDLNCTGFAPVNPSSPKTTSSSSLIDTSRVQISSPRNTIIKRRKSQAKKVVCIPAPTTANIRQGGGEVVPSDLWAWRKYGQKPIKGSPYPRGYYRCSSSKGCSARKQVERSRTDPNMLVITYTSEHNHPWPTQRNSLAGSSRISASTSSSSSKPSPPPLTTAATVKEEKTTVDDSSIKTVHETINNRIEPEDQSKRNGVVVMPSQMSMNELVFDYNKSYRPVMQDDVTNSDNHHQDFFAELRELEEIDPLNKSMLEIDPFSSLFDWSSNSTSNNDEYRNRHENSS</sequence>
<keyword evidence="5" id="KW-0539">Nucleus</keyword>
<dbReference type="EMBL" id="MK161300">
    <property type="protein sequence ID" value="QCV57307.1"/>
    <property type="molecule type" value="mRNA"/>
</dbReference>
<reference evidence="10" key="1">
    <citation type="submission" date="2018-11" db="EMBL/GenBank/DDBJ databases">
        <authorList>
            <person name="Xia H."/>
        </authorList>
    </citation>
    <scope>NUCLEOTIDE SEQUENCE</scope>
    <source>
        <strain evidence="10">FtPinG0000171800.01</strain>
    </source>
</reference>
<organism evidence="10">
    <name type="scientific">Fagopyrum tataricum</name>
    <name type="common">Tartarian buckwheat</name>
    <name type="synonym">Polygonum tataricum</name>
    <dbReference type="NCBI Taxonomy" id="62330"/>
    <lineage>
        <taxon>Eukaryota</taxon>
        <taxon>Viridiplantae</taxon>
        <taxon>Streptophyta</taxon>
        <taxon>Embryophyta</taxon>
        <taxon>Tracheophyta</taxon>
        <taxon>Spermatophyta</taxon>
        <taxon>Magnoliopsida</taxon>
        <taxon>eudicotyledons</taxon>
        <taxon>Gunneridae</taxon>
        <taxon>Pentapetalae</taxon>
        <taxon>Caryophyllales</taxon>
        <taxon>Polygonaceae</taxon>
        <taxon>Polygonoideae</taxon>
        <taxon>Fagopyreae</taxon>
        <taxon>Fagopyrum</taxon>
    </lineage>
</organism>
<dbReference type="Gene3D" id="2.20.25.80">
    <property type="entry name" value="WRKY domain"/>
    <property type="match status" value="1"/>
</dbReference>
<dbReference type="FunFam" id="2.20.25.80:FF:000005">
    <property type="entry name" value="probable WRKY transcription factor 14"/>
    <property type="match status" value="1"/>
</dbReference>
<evidence type="ECO:0000256" key="8">
    <source>
        <dbReference type="SAM" id="MobiDB-lite"/>
    </source>
</evidence>
<dbReference type="PANTHER" id="PTHR32096">
    <property type="entry name" value="WRKY TRANSCRIPTION FACTOR 30-RELATED-RELATED"/>
    <property type="match status" value="1"/>
</dbReference>
<protein>
    <submittedName>
        <fullName evidence="10">WRKY transcription factor</fullName>
    </submittedName>
</protein>
<dbReference type="GO" id="GO:0003700">
    <property type="term" value="F:DNA-binding transcription factor activity"/>
    <property type="evidence" value="ECO:0007669"/>
    <property type="project" value="InterPro"/>
</dbReference>
<proteinExistence type="evidence at transcript level"/>